<dbReference type="SUPFAM" id="SSF55729">
    <property type="entry name" value="Acyl-CoA N-acyltransferases (Nat)"/>
    <property type="match status" value="2"/>
</dbReference>
<dbReference type="EMBL" id="JASCTH010000042">
    <property type="protein sequence ID" value="MDI6105202.1"/>
    <property type="molecule type" value="Genomic_DNA"/>
</dbReference>
<gene>
    <name evidence="4" type="ORF">QLQ12_42120</name>
</gene>
<keyword evidence="2 4" id="KW-0012">Acyltransferase</keyword>
<feature type="domain" description="N-acetyltransferase" evidence="3">
    <location>
        <begin position="4"/>
        <end position="149"/>
    </location>
</feature>
<dbReference type="Proteomes" id="UP001241758">
    <property type="component" value="Unassembled WGS sequence"/>
</dbReference>
<reference evidence="4 5" key="1">
    <citation type="submission" date="2023-05" db="EMBL/GenBank/DDBJ databases">
        <title>Actinoplanes sp. NEAU-A12 genome sequencing.</title>
        <authorList>
            <person name="Wang Z.-S."/>
        </authorList>
    </citation>
    <scope>NUCLEOTIDE SEQUENCE [LARGE SCALE GENOMIC DNA]</scope>
    <source>
        <strain evidence="4 5">NEAU-A12</strain>
    </source>
</reference>
<protein>
    <submittedName>
        <fullName evidence="4">GNAT family N-acetyltransferase</fullName>
        <ecNumber evidence="4">2.3.1.-</ecNumber>
    </submittedName>
</protein>
<dbReference type="PROSITE" id="PS51186">
    <property type="entry name" value="GNAT"/>
    <property type="match status" value="2"/>
</dbReference>
<dbReference type="InterPro" id="IPR016181">
    <property type="entry name" value="Acyl_CoA_acyltransferase"/>
</dbReference>
<evidence type="ECO:0000256" key="2">
    <source>
        <dbReference type="ARBA" id="ARBA00023315"/>
    </source>
</evidence>
<dbReference type="Gene3D" id="3.40.630.30">
    <property type="match status" value="1"/>
</dbReference>
<dbReference type="GO" id="GO:0016746">
    <property type="term" value="F:acyltransferase activity"/>
    <property type="evidence" value="ECO:0007669"/>
    <property type="project" value="UniProtKB-KW"/>
</dbReference>
<evidence type="ECO:0000256" key="1">
    <source>
        <dbReference type="ARBA" id="ARBA00022679"/>
    </source>
</evidence>
<evidence type="ECO:0000313" key="4">
    <source>
        <dbReference type="EMBL" id="MDI6105202.1"/>
    </source>
</evidence>
<keyword evidence="1 4" id="KW-0808">Transferase</keyword>
<organism evidence="4 5">
    <name type="scientific">Actinoplanes sandaracinus</name>
    <dbReference type="NCBI Taxonomy" id="3045177"/>
    <lineage>
        <taxon>Bacteria</taxon>
        <taxon>Bacillati</taxon>
        <taxon>Actinomycetota</taxon>
        <taxon>Actinomycetes</taxon>
        <taxon>Micromonosporales</taxon>
        <taxon>Micromonosporaceae</taxon>
        <taxon>Actinoplanes</taxon>
    </lineage>
</organism>
<evidence type="ECO:0000259" key="3">
    <source>
        <dbReference type="PROSITE" id="PS51186"/>
    </source>
</evidence>
<dbReference type="EC" id="2.3.1.-" evidence="4"/>
<sequence>MSTLVIRPAAPADAPAVVALRASVYPYLVRGERAVRAMIESPPAGEERASFVAVTEPGRVVGWVVAHRELRVAEPGFGRISLLHVHAAHRRRGIGNELFGAAREHLRGLGVSRVATIATAEAVGFARRHGFAPTREIRYSALELSALPDLPVSPAQIRLVPLSEVDEATFYEADMAAATDEPGDAAPQPMPYESWRRDVWENPDLDFDASTVAVMGTKIASFSLVLRDGDRVWSEITATVPQYRGRGLALLVKTAALHRAAAVGAKVAYTSNDESNLPMLAVNVRLGYRPVATQFSCTATLPTTI</sequence>
<name>A0ABT6WZQ9_9ACTN</name>
<dbReference type="InterPro" id="IPR000182">
    <property type="entry name" value="GNAT_dom"/>
</dbReference>
<evidence type="ECO:0000313" key="5">
    <source>
        <dbReference type="Proteomes" id="UP001241758"/>
    </source>
</evidence>
<dbReference type="InterPro" id="IPR050832">
    <property type="entry name" value="Bact_Acetyltransf"/>
</dbReference>
<dbReference type="PANTHER" id="PTHR43877">
    <property type="entry name" value="AMINOALKYLPHOSPHONATE N-ACETYLTRANSFERASE-RELATED-RELATED"/>
    <property type="match status" value="1"/>
</dbReference>
<dbReference type="Pfam" id="PF00583">
    <property type="entry name" value="Acetyltransf_1"/>
    <property type="match status" value="1"/>
</dbReference>
<keyword evidence="5" id="KW-1185">Reference proteome</keyword>
<dbReference type="CDD" id="cd04301">
    <property type="entry name" value="NAT_SF"/>
    <property type="match status" value="1"/>
</dbReference>
<proteinExistence type="predicted"/>
<accession>A0ABT6WZQ9</accession>
<comment type="caution">
    <text evidence="4">The sequence shown here is derived from an EMBL/GenBank/DDBJ whole genome shotgun (WGS) entry which is preliminary data.</text>
</comment>
<dbReference type="RefSeq" id="WP_282766671.1">
    <property type="nucleotide sequence ID" value="NZ_JASCTH010000042.1"/>
</dbReference>
<feature type="domain" description="N-acetyltransferase" evidence="3">
    <location>
        <begin position="157"/>
        <end position="305"/>
    </location>
</feature>